<comment type="caution">
    <text evidence="4">The sequence shown here is derived from an EMBL/GenBank/DDBJ whole genome shotgun (WGS) entry which is preliminary data.</text>
</comment>
<evidence type="ECO:0000256" key="1">
    <source>
        <dbReference type="ARBA" id="ARBA00007626"/>
    </source>
</evidence>
<organism evidence="4 5">
    <name type="scientific">Escallonia rubra</name>
    <dbReference type="NCBI Taxonomy" id="112253"/>
    <lineage>
        <taxon>Eukaryota</taxon>
        <taxon>Viridiplantae</taxon>
        <taxon>Streptophyta</taxon>
        <taxon>Embryophyta</taxon>
        <taxon>Tracheophyta</taxon>
        <taxon>Spermatophyta</taxon>
        <taxon>Magnoliopsida</taxon>
        <taxon>eudicotyledons</taxon>
        <taxon>Gunneridae</taxon>
        <taxon>Pentapetalae</taxon>
        <taxon>asterids</taxon>
        <taxon>campanulids</taxon>
        <taxon>Escalloniales</taxon>
        <taxon>Escalloniaceae</taxon>
        <taxon>Escallonia</taxon>
    </lineage>
</organism>
<dbReference type="InterPro" id="IPR011990">
    <property type="entry name" value="TPR-like_helical_dom_sf"/>
</dbReference>
<feature type="repeat" description="PPR" evidence="3">
    <location>
        <begin position="454"/>
        <end position="488"/>
    </location>
</feature>
<feature type="repeat" description="PPR" evidence="3">
    <location>
        <begin position="419"/>
        <end position="453"/>
    </location>
</feature>
<protein>
    <recommendedName>
        <fullName evidence="6">Pentatricopeptide repeat-containing protein</fullName>
    </recommendedName>
</protein>
<dbReference type="InterPro" id="IPR002885">
    <property type="entry name" value="PPR_rpt"/>
</dbReference>
<dbReference type="AlphaFoldDB" id="A0AA88RI84"/>
<feature type="repeat" description="PPR" evidence="3">
    <location>
        <begin position="349"/>
        <end position="383"/>
    </location>
</feature>
<evidence type="ECO:0000256" key="3">
    <source>
        <dbReference type="PROSITE-ProRule" id="PRU00708"/>
    </source>
</evidence>
<dbReference type="PANTHER" id="PTHR47939">
    <property type="entry name" value="MEMBRANE-ASSOCIATED SALT-INDUCIBLE PROTEIN-LIKE"/>
    <property type="match status" value="1"/>
</dbReference>
<evidence type="ECO:0000256" key="2">
    <source>
        <dbReference type="ARBA" id="ARBA00022737"/>
    </source>
</evidence>
<dbReference type="Gene3D" id="1.25.40.10">
    <property type="entry name" value="Tetratricopeptide repeat domain"/>
    <property type="match status" value="7"/>
</dbReference>
<feature type="repeat" description="PPR" evidence="3">
    <location>
        <begin position="662"/>
        <end position="696"/>
    </location>
</feature>
<dbReference type="PANTHER" id="PTHR47939:SF13">
    <property type="entry name" value="OS03G0201400 PROTEIN"/>
    <property type="match status" value="1"/>
</dbReference>
<feature type="repeat" description="PPR" evidence="3">
    <location>
        <begin position="384"/>
        <end position="418"/>
    </location>
</feature>
<feature type="repeat" description="PPR" evidence="3">
    <location>
        <begin position="177"/>
        <end position="211"/>
    </location>
</feature>
<gene>
    <name evidence="4" type="ORF">RJ640_016666</name>
</gene>
<evidence type="ECO:0000313" key="4">
    <source>
        <dbReference type="EMBL" id="KAK2989542.1"/>
    </source>
</evidence>
<feature type="repeat" description="PPR" evidence="3">
    <location>
        <begin position="594"/>
        <end position="628"/>
    </location>
</feature>
<dbReference type="Pfam" id="PF13041">
    <property type="entry name" value="PPR_2"/>
    <property type="match status" value="2"/>
</dbReference>
<keyword evidence="2" id="KW-0677">Repeat</keyword>
<proteinExistence type="inferred from homology"/>
<reference evidence="4" key="1">
    <citation type="submission" date="2022-12" db="EMBL/GenBank/DDBJ databases">
        <title>Draft genome assemblies for two species of Escallonia (Escalloniales).</title>
        <authorList>
            <person name="Chanderbali A."/>
            <person name="Dervinis C."/>
            <person name="Anghel I."/>
            <person name="Soltis D."/>
            <person name="Soltis P."/>
            <person name="Zapata F."/>
        </authorList>
    </citation>
    <scope>NUCLEOTIDE SEQUENCE</scope>
    <source>
        <strain evidence="4">UCBG92.1500</strain>
        <tissue evidence="4">Leaf</tissue>
    </source>
</reference>
<dbReference type="Proteomes" id="UP001187471">
    <property type="component" value="Unassembled WGS sequence"/>
</dbReference>
<dbReference type="Pfam" id="PF01535">
    <property type="entry name" value="PPR"/>
    <property type="match status" value="7"/>
</dbReference>
<sequence>MLRLRCIKITRPLLSAVPTPISVTTIHHHHHQNTFFLLFFSNSTTAYSSPPSTTAASELLHAKDVALSFREWFKSASKPLFDRVFEILSAENDDEQLSIELSRLNLRLNESLVLDVLSYRKDVLPCLKFFDWAGRQPGFYHTRATFHAIFKILSKAKLMSLMVEFLENYTKHRSAYRDGFYNTLVMGYAVSGKLEVALQLFGKMRFGGIDLDGFVYHVLLNALVEEGYFDVVDMIARQIKMRGFECKVTHSILVKNLCKQSELDKAEAYVRGLVENGVVLSGHVLGVLVGAFCRNGQADKAGKLVDEFGQLGGVPMEHAYGEWIRNLVKLGKVGGALEFLRGRKGYIPEVFRYNTLINRLLRENRLEEVCDLLMEMKDHKICPDEVTMNSVLCFFCKVGMVEVALELYDSRVEFGLSPSGMAYNFLINTLCGDGSVDEAYRVFRNLIEQRSFPGRRTLSILVDALCREGKLDKMMELVLVALERNFLPEDSVFDKFISGLCRTGRVEDGYLIHGELNRLNKVTSKGAYLNLVDGFNKSGRGDISARLLIEMQEKGHSVTRKVFRSVIQCLCDMEDPEKQFFRLLEMHCSRLRPGCEIYNFFIDGAGHAKRPELAREIYVMMQRRGMGPNLSSHLLMLQSYLKSDRIFDALNFFDDVSRRTVARKWVNAMVIGLCRANKPDIALEIFRDMRENQIRASLQSYEEIVKSFCEQKRFDPVVNLMDDFMKEGIPTSSFLGNTLLWNSLKSRELYDALVRSRDLHDKGSRSWMLGRLIGVFPDYLRRDPEIEELEEVIEQCFPLDLYTYNMLLRKVSISDVDKACKLFNRLCQKGHKPNAWTYNILVNGLYKHGRTAEARRCAEEMVREGFEPFSERIIHLTAY</sequence>
<evidence type="ECO:0008006" key="6">
    <source>
        <dbReference type="Google" id="ProtNLM"/>
    </source>
</evidence>
<accession>A0AA88RI84</accession>
<evidence type="ECO:0000313" key="5">
    <source>
        <dbReference type="Proteomes" id="UP001187471"/>
    </source>
</evidence>
<dbReference type="NCBIfam" id="TIGR00756">
    <property type="entry name" value="PPR"/>
    <property type="match status" value="8"/>
</dbReference>
<comment type="similarity">
    <text evidence="1">Belongs to the PPR family. P subfamily.</text>
</comment>
<dbReference type="InterPro" id="IPR050667">
    <property type="entry name" value="PPR-containing_protein"/>
</dbReference>
<feature type="repeat" description="PPR" evidence="3">
    <location>
        <begin position="834"/>
        <end position="868"/>
    </location>
</feature>
<keyword evidence="5" id="KW-1185">Reference proteome</keyword>
<name>A0AA88RI84_9ASTE</name>
<dbReference type="EMBL" id="JAVXUO010000733">
    <property type="protein sequence ID" value="KAK2989542.1"/>
    <property type="molecule type" value="Genomic_DNA"/>
</dbReference>
<dbReference type="PROSITE" id="PS51375">
    <property type="entry name" value="PPR"/>
    <property type="match status" value="8"/>
</dbReference>